<dbReference type="InterPro" id="IPR010962">
    <property type="entry name" value="AONS_Archaea/Firmicutes"/>
</dbReference>
<comment type="similarity">
    <text evidence="3 11">Belongs to the class-II pyridoxal-phosphate-dependent aminotransferase family. BioF subfamily.</text>
</comment>
<dbReference type="Pfam" id="PF00155">
    <property type="entry name" value="Aminotran_1_2"/>
    <property type="match status" value="1"/>
</dbReference>
<evidence type="ECO:0000256" key="2">
    <source>
        <dbReference type="ARBA" id="ARBA00004746"/>
    </source>
</evidence>
<dbReference type="PANTHER" id="PTHR13693:SF3">
    <property type="entry name" value="LD36009P"/>
    <property type="match status" value="1"/>
</dbReference>
<dbReference type="OrthoDB" id="9807157at2"/>
<comment type="cofactor">
    <cofactor evidence="1 10 11">
        <name>pyridoxal 5'-phosphate</name>
        <dbReference type="ChEBI" id="CHEBI:597326"/>
    </cofactor>
</comment>
<dbReference type="NCBIfam" id="NF005394">
    <property type="entry name" value="PRK06939.1"/>
    <property type="match status" value="1"/>
</dbReference>
<dbReference type="RefSeq" id="WP_154305800.1">
    <property type="nucleotide sequence ID" value="NZ_WKKI01000001.1"/>
</dbReference>
<sequence>MGGFTVKGFEYLQAELDEMKEEGTFRTLVPLESDQGSRVTIGGKELIQLSSNNYLGLTSHPRLRQAALKSVEKYGAGTGSVRTIAGTFSMHEELEEKLAKFKHTEASLVFQSGFTTNQGVLSAILTKDDVVISDALNHASIIDGIRLTKAARKVYNHVDMEDLERALKESKDYRVRLIVTDGVFSMDGNIAPLPEIVELAEKYDALIMVDDAHASGVLGENGRGTVNHFGLDGRVHIQVGTLSKAIGVLGGYVASTRTLIDYLIHKGRPFLFSTSHPPAVTEACIEAIDVLLEEPELIEKLWDNTEFFKKGLVELGFQTGNSETPITPIIVGDEALSHQFSDLLRKNGVFAQGIAFPTVSRGQARVRTIVTAEHSKEDLQEALNIIEKTAKELNIIS</sequence>
<dbReference type="NCBIfam" id="TIGR00858">
    <property type="entry name" value="bioF"/>
    <property type="match status" value="1"/>
</dbReference>
<evidence type="ECO:0000256" key="12">
    <source>
        <dbReference type="SAM" id="Coils"/>
    </source>
</evidence>
<accession>A0A7X2IVR8</accession>
<evidence type="ECO:0000256" key="4">
    <source>
        <dbReference type="ARBA" id="ARBA00011738"/>
    </source>
</evidence>
<proteinExistence type="inferred from homology"/>
<dbReference type="FunFam" id="3.40.640.10:FF:000006">
    <property type="entry name" value="5-aminolevulinate synthase, mitochondrial"/>
    <property type="match status" value="1"/>
</dbReference>
<dbReference type="EMBL" id="WKKI01000001">
    <property type="protein sequence ID" value="MRX70676.1"/>
    <property type="molecule type" value="Genomic_DNA"/>
</dbReference>
<evidence type="ECO:0000313" key="14">
    <source>
        <dbReference type="EMBL" id="MRX70676.1"/>
    </source>
</evidence>
<dbReference type="InterPro" id="IPR015422">
    <property type="entry name" value="PyrdxlP-dep_Trfase_small"/>
</dbReference>
<dbReference type="EC" id="2.3.1.47" evidence="11"/>
<comment type="catalytic activity">
    <reaction evidence="9 11">
        <text>6-carboxyhexanoyl-[ACP] + L-alanine + H(+) = (8S)-8-amino-7-oxononanoate + holo-[ACP] + CO2</text>
        <dbReference type="Rhea" id="RHEA:42288"/>
        <dbReference type="Rhea" id="RHEA-COMP:9685"/>
        <dbReference type="Rhea" id="RHEA-COMP:9955"/>
        <dbReference type="ChEBI" id="CHEBI:15378"/>
        <dbReference type="ChEBI" id="CHEBI:16526"/>
        <dbReference type="ChEBI" id="CHEBI:57972"/>
        <dbReference type="ChEBI" id="CHEBI:64479"/>
        <dbReference type="ChEBI" id="CHEBI:78846"/>
        <dbReference type="ChEBI" id="CHEBI:149468"/>
        <dbReference type="EC" id="2.3.1.47"/>
    </reaction>
</comment>
<dbReference type="GO" id="GO:0009102">
    <property type="term" value="P:biotin biosynthetic process"/>
    <property type="evidence" value="ECO:0007669"/>
    <property type="project" value="UniProtKB-UniRule"/>
</dbReference>
<keyword evidence="6" id="KW-0093">Biotin biosynthesis</keyword>
<dbReference type="InterPro" id="IPR015421">
    <property type="entry name" value="PyrdxlP-dep_Trfase_major"/>
</dbReference>
<evidence type="ECO:0000313" key="15">
    <source>
        <dbReference type="Proteomes" id="UP000448867"/>
    </source>
</evidence>
<keyword evidence="7 10" id="KW-0663">Pyridoxal phosphate</keyword>
<dbReference type="Gene3D" id="3.40.640.10">
    <property type="entry name" value="Type I PLP-dependent aspartate aminotransferase-like (Major domain)"/>
    <property type="match status" value="1"/>
</dbReference>
<evidence type="ECO:0000256" key="10">
    <source>
        <dbReference type="PIRSR" id="PIRSR604723-51"/>
    </source>
</evidence>
<dbReference type="PANTHER" id="PTHR13693">
    <property type="entry name" value="CLASS II AMINOTRANSFERASE/8-AMINO-7-OXONONANOATE SYNTHASE"/>
    <property type="match status" value="1"/>
</dbReference>
<comment type="function">
    <text evidence="11">Catalyzes the decarboxylative condensation of pimeloyl-[acyl-carrier protein] and L-alanine to produce 8-amino-7-oxononanoate (AON), [acyl-carrier protein], and carbon dioxide.</text>
</comment>
<comment type="caution">
    <text evidence="14">The sequence shown here is derived from an EMBL/GenBank/DDBJ whole genome shotgun (WGS) entry which is preliminary data.</text>
</comment>
<dbReference type="GO" id="GO:0030170">
    <property type="term" value="F:pyridoxal phosphate binding"/>
    <property type="evidence" value="ECO:0007669"/>
    <property type="project" value="InterPro"/>
</dbReference>
<dbReference type="InterPro" id="IPR001917">
    <property type="entry name" value="Aminotrans_II_pyridoxalP_BS"/>
</dbReference>
<dbReference type="InterPro" id="IPR004839">
    <property type="entry name" value="Aminotransferase_I/II_large"/>
</dbReference>
<keyword evidence="15" id="KW-1185">Reference proteome</keyword>
<name>A0A7X2IVR8_9BACI</name>
<evidence type="ECO:0000256" key="1">
    <source>
        <dbReference type="ARBA" id="ARBA00001933"/>
    </source>
</evidence>
<dbReference type="InterPro" id="IPR050087">
    <property type="entry name" value="AON_synthase_class-II"/>
</dbReference>
<dbReference type="InterPro" id="IPR015424">
    <property type="entry name" value="PyrdxlP-dep_Trfase"/>
</dbReference>
<keyword evidence="12" id="KW-0175">Coiled coil</keyword>
<feature type="modified residue" description="N6-(pyridoxal phosphate)lysine" evidence="10">
    <location>
        <position position="244"/>
    </location>
</feature>
<comment type="subunit">
    <text evidence="4 11">Homodimer.</text>
</comment>
<dbReference type="NCBIfam" id="TIGR01825">
    <property type="entry name" value="gly_Cac_T_rel"/>
    <property type="match status" value="1"/>
</dbReference>
<organism evidence="14 15">
    <name type="scientific">Metabacillus lacus</name>
    <dbReference type="NCBI Taxonomy" id="1983721"/>
    <lineage>
        <taxon>Bacteria</taxon>
        <taxon>Bacillati</taxon>
        <taxon>Bacillota</taxon>
        <taxon>Bacilli</taxon>
        <taxon>Bacillales</taxon>
        <taxon>Bacillaceae</taxon>
        <taxon>Metabacillus</taxon>
    </lineage>
</organism>
<protein>
    <recommendedName>
        <fullName evidence="11">8-amino-7-ketopelargonate synthase</fullName>
        <ecNumber evidence="11">2.3.1.47</ecNumber>
    </recommendedName>
</protein>
<dbReference type="InterPro" id="IPR004723">
    <property type="entry name" value="AONS_Archaea/Proteobacteria"/>
</dbReference>
<evidence type="ECO:0000256" key="9">
    <source>
        <dbReference type="ARBA" id="ARBA00047715"/>
    </source>
</evidence>
<evidence type="ECO:0000256" key="5">
    <source>
        <dbReference type="ARBA" id="ARBA00022679"/>
    </source>
</evidence>
<reference evidence="14 15" key="1">
    <citation type="submission" date="2019-11" db="EMBL/GenBank/DDBJ databases">
        <title>Bacillus lacus genome.</title>
        <authorList>
            <person name="Allen C.J."/>
            <person name="Newman J.D."/>
        </authorList>
    </citation>
    <scope>NUCLEOTIDE SEQUENCE [LARGE SCALE GENOMIC DNA]</scope>
    <source>
        <strain evidence="14 15">KCTC 33946</strain>
    </source>
</reference>
<dbReference type="SUPFAM" id="SSF53383">
    <property type="entry name" value="PLP-dependent transferases"/>
    <property type="match status" value="1"/>
</dbReference>
<gene>
    <name evidence="14" type="ORF">GJU40_00645</name>
</gene>
<feature type="coiled-coil region" evidence="12">
    <location>
        <begin position="369"/>
        <end position="396"/>
    </location>
</feature>
<dbReference type="Proteomes" id="UP000448867">
    <property type="component" value="Unassembled WGS sequence"/>
</dbReference>
<dbReference type="UniPathway" id="UPA00078"/>
<comment type="pathway">
    <text evidence="2 11">Cofactor biosynthesis; biotin biosynthesis.</text>
</comment>
<dbReference type="PROSITE" id="PS00599">
    <property type="entry name" value="AA_TRANSFER_CLASS_2"/>
    <property type="match status" value="1"/>
</dbReference>
<evidence type="ECO:0000256" key="8">
    <source>
        <dbReference type="ARBA" id="ARBA00023315"/>
    </source>
</evidence>
<evidence type="ECO:0000256" key="3">
    <source>
        <dbReference type="ARBA" id="ARBA00010008"/>
    </source>
</evidence>
<dbReference type="CDD" id="cd06454">
    <property type="entry name" value="KBL_like"/>
    <property type="match status" value="1"/>
</dbReference>
<feature type="domain" description="Aminotransferase class I/classII large" evidence="13">
    <location>
        <begin position="45"/>
        <end position="386"/>
    </location>
</feature>
<dbReference type="GO" id="GO:0008710">
    <property type="term" value="F:8-amino-7-oxononanoate synthase activity"/>
    <property type="evidence" value="ECO:0007669"/>
    <property type="project" value="UniProtKB-UniRule"/>
</dbReference>
<keyword evidence="8 14" id="KW-0012">Acyltransferase</keyword>
<evidence type="ECO:0000256" key="11">
    <source>
        <dbReference type="RuleBase" id="RU003693"/>
    </source>
</evidence>
<evidence type="ECO:0000256" key="7">
    <source>
        <dbReference type="ARBA" id="ARBA00022898"/>
    </source>
</evidence>
<evidence type="ECO:0000256" key="6">
    <source>
        <dbReference type="ARBA" id="ARBA00022756"/>
    </source>
</evidence>
<keyword evidence="5 11" id="KW-0808">Transferase</keyword>
<evidence type="ECO:0000259" key="13">
    <source>
        <dbReference type="Pfam" id="PF00155"/>
    </source>
</evidence>
<dbReference type="Gene3D" id="3.90.1150.10">
    <property type="entry name" value="Aspartate Aminotransferase, domain 1"/>
    <property type="match status" value="1"/>
</dbReference>
<dbReference type="AlphaFoldDB" id="A0A7X2IVR8"/>